<accession>A0A3N2RCM3</accession>
<feature type="binding site" evidence="7">
    <location>
        <position position="325"/>
    </location>
    <ligand>
        <name>Fe(3+)</name>
        <dbReference type="ChEBI" id="CHEBI:29034"/>
    </ligand>
</feature>
<feature type="binding site" evidence="7">
    <location>
        <position position="325"/>
    </location>
    <ligand>
        <name>Zn(2+)</name>
        <dbReference type="ChEBI" id="CHEBI:29105"/>
    </ligand>
</feature>
<feature type="binding site" evidence="7">
    <location>
        <position position="329"/>
    </location>
    <ligand>
        <name>N-formimidoyl-L-glutamate</name>
        <dbReference type="ChEBI" id="CHEBI:58928"/>
    </ligand>
</feature>
<dbReference type="GO" id="GO:0019556">
    <property type="term" value="P:L-histidine catabolic process to glutamate and formamide"/>
    <property type="evidence" value="ECO:0007669"/>
    <property type="project" value="UniProtKB-UniRule"/>
</dbReference>
<proteinExistence type="inferred from homology"/>
<dbReference type="Proteomes" id="UP000275910">
    <property type="component" value="Unassembled WGS sequence"/>
</dbReference>
<dbReference type="RefSeq" id="WP_123649158.1">
    <property type="nucleotide sequence ID" value="NZ_RCTY01000048.1"/>
</dbReference>
<dbReference type="InterPro" id="IPR005920">
    <property type="entry name" value="HutI"/>
</dbReference>
<feature type="domain" description="Amidohydrolase-related" evidence="8">
    <location>
        <begin position="72"/>
        <end position="409"/>
    </location>
</feature>
<evidence type="ECO:0000256" key="5">
    <source>
        <dbReference type="ARBA" id="ARBA00022833"/>
    </source>
</evidence>
<dbReference type="Pfam" id="PF01979">
    <property type="entry name" value="Amidohydro_1"/>
    <property type="match status" value="1"/>
</dbReference>
<dbReference type="GO" id="GO:0019557">
    <property type="term" value="P:L-histidine catabolic process to glutamate and formate"/>
    <property type="evidence" value="ECO:0007669"/>
    <property type="project" value="UniProtKB-UniPathway"/>
</dbReference>
<dbReference type="NCBIfam" id="TIGR01224">
    <property type="entry name" value="hutI"/>
    <property type="match status" value="1"/>
</dbReference>
<keyword evidence="7" id="KW-0963">Cytoplasm</keyword>
<keyword evidence="2 7" id="KW-0479">Metal-binding</keyword>
<feature type="binding site" evidence="7">
    <location>
        <position position="253"/>
    </location>
    <ligand>
        <name>4-imidazolone-5-propanoate</name>
        <dbReference type="ChEBI" id="CHEBI:77893"/>
    </ligand>
</feature>
<comment type="subcellular location">
    <subcellularLocation>
        <location evidence="7">Cytoplasm</location>
    </subcellularLocation>
</comment>
<feature type="binding site" evidence="7">
    <location>
        <position position="83"/>
    </location>
    <ligand>
        <name>Fe(3+)</name>
        <dbReference type="ChEBI" id="CHEBI:29034"/>
    </ligand>
</feature>
<dbReference type="InterPro" id="IPR011059">
    <property type="entry name" value="Metal-dep_hydrolase_composite"/>
</dbReference>
<dbReference type="InterPro" id="IPR032466">
    <property type="entry name" value="Metal_Hydrolase"/>
</dbReference>
<dbReference type="EMBL" id="RCTY01000048">
    <property type="protein sequence ID" value="ROU05193.1"/>
    <property type="molecule type" value="Genomic_DNA"/>
</dbReference>
<dbReference type="GO" id="GO:0008270">
    <property type="term" value="F:zinc ion binding"/>
    <property type="evidence" value="ECO:0007669"/>
    <property type="project" value="UniProtKB-UniRule"/>
</dbReference>
<dbReference type="SUPFAM" id="SSF51556">
    <property type="entry name" value="Metallo-dependent hydrolases"/>
    <property type="match status" value="1"/>
</dbReference>
<dbReference type="PANTHER" id="PTHR42752:SF1">
    <property type="entry name" value="IMIDAZOLONEPROPIONASE-RELATED"/>
    <property type="match status" value="1"/>
</dbReference>
<dbReference type="Gene3D" id="2.30.40.10">
    <property type="entry name" value="Urease, subunit C, domain 1"/>
    <property type="match status" value="1"/>
</dbReference>
<feature type="binding site" evidence="7">
    <location>
        <position position="250"/>
    </location>
    <ligand>
        <name>Fe(3+)</name>
        <dbReference type="ChEBI" id="CHEBI:29034"/>
    </ligand>
</feature>
<dbReference type="Gene3D" id="3.20.20.140">
    <property type="entry name" value="Metal-dependent hydrolases"/>
    <property type="match status" value="1"/>
</dbReference>
<evidence type="ECO:0000313" key="10">
    <source>
        <dbReference type="Proteomes" id="UP000275910"/>
    </source>
</evidence>
<feature type="binding site" evidence="7">
    <location>
        <position position="81"/>
    </location>
    <ligand>
        <name>Fe(3+)</name>
        <dbReference type="ChEBI" id="CHEBI:29034"/>
    </ligand>
</feature>
<comment type="catalytic activity">
    <reaction evidence="7">
        <text>4-imidazolone-5-propanoate + H2O = N-formimidoyl-L-glutamate</text>
        <dbReference type="Rhea" id="RHEA:23660"/>
        <dbReference type="ChEBI" id="CHEBI:15377"/>
        <dbReference type="ChEBI" id="CHEBI:58928"/>
        <dbReference type="ChEBI" id="CHEBI:77893"/>
        <dbReference type="EC" id="3.5.2.7"/>
    </reaction>
</comment>
<comment type="function">
    <text evidence="7">Catalyzes the hydrolytic cleavage of the carbon-nitrogen bond in imidazolone-5-propanoate to yield N-formimidoyl-L-glutamate. It is the third step in the universal histidine degradation pathway.</text>
</comment>
<organism evidence="9 10">
    <name type="scientific">Lysobacter enzymogenes</name>
    <dbReference type="NCBI Taxonomy" id="69"/>
    <lineage>
        <taxon>Bacteria</taxon>
        <taxon>Pseudomonadati</taxon>
        <taxon>Pseudomonadota</taxon>
        <taxon>Gammaproteobacteria</taxon>
        <taxon>Lysobacterales</taxon>
        <taxon>Lysobacteraceae</taxon>
        <taxon>Lysobacter</taxon>
    </lineage>
</organism>
<dbReference type="PANTHER" id="PTHR42752">
    <property type="entry name" value="IMIDAZOLONEPROPIONASE"/>
    <property type="match status" value="1"/>
</dbReference>
<dbReference type="InterPro" id="IPR006680">
    <property type="entry name" value="Amidohydro-rel"/>
</dbReference>
<dbReference type="FunFam" id="3.20.20.140:FF:000007">
    <property type="entry name" value="Imidazolonepropionase"/>
    <property type="match status" value="1"/>
</dbReference>
<comment type="caution">
    <text evidence="9">The sequence shown here is derived from an EMBL/GenBank/DDBJ whole genome shotgun (WGS) entry which is preliminary data.</text>
</comment>
<evidence type="ECO:0000256" key="4">
    <source>
        <dbReference type="ARBA" id="ARBA00022808"/>
    </source>
</evidence>
<feature type="binding site" evidence="7">
    <location>
        <position position="186"/>
    </location>
    <ligand>
        <name>4-imidazolone-5-propanoate</name>
        <dbReference type="ChEBI" id="CHEBI:77893"/>
    </ligand>
</feature>
<protein>
    <recommendedName>
        <fullName evidence="1 7">Imidazolonepropionase</fullName>
        <ecNumber evidence="1 7">3.5.2.7</ecNumber>
    </recommendedName>
    <alternativeName>
        <fullName evidence="7">Imidazolone-5-propionate hydrolase</fullName>
    </alternativeName>
</protein>
<evidence type="ECO:0000256" key="6">
    <source>
        <dbReference type="ARBA" id="ARBA00023004"/>
    </source>
</evidence>
<feature type="binding site" evidence="7">
    <location>
        <position position="153"/>
    </location>
    <ligand>
        <name>N-formimidoyl-L-glutamate</name>
        <dbReference type="ChEBI" id="CHEBI:58928"/>
    </ligand>
</feature>
<dbReference type="CDD" id="cd01296">
    <property type="entry name" value="Imidazolone-5PH"/>
    <property type="match status" value="1"/>
</dbReference>
<name>A0A3N2RCM3_LYSEN</name>
<dbReference type="GO" id="GO:0005506">
    <property type="term" value="F:iron ion binding"/>
    <property type="evidence" value="ECO:0007669"/>
    <property type="project" value="UniProtKB-UniRule"/>
</dbReference>
<dbReference type="SUPFAM" id="SSF51338">
    <property type="entry name" value="Composite domain of metallo-dependent hydrolases"/>
    <property type="match status" value="1"/>
</dbReference>
<dbReference type="EC" id="3.5.2.7" evidence="1 7"/>
<feature type="binding site" evidence="7">
    <location>
        <position position="81"/>
    </location>
    <ligand>
        <name>Zn(2+)</name>
        <dbReference type="ChEBI" id="CHEBI:29105"/>
    </ligand>
</feature>
<comment type="cofactor">
    <cofactor evidence="7">
        <name>Zn(2+)</name>
        <dbReference type="ChEBI" id="CHEBI:29105"/>
    </cofactor>
    <cofactor evidence="7">
        <name>Fe(3+)</name>
        <dbReference type="ChEBI" id="CHEBI:29034"/>
    </cofactor>
    <text evidence="7">Binds 1 zinc or iron ion per subunit.</text>
</comment>
<evidence type="ECO:0000256" key="3">
    <source>
        <dbReference type="ARBA" id="ARBA00022801"/>
    </source>
</evidence>
<reference evidence="9 10" key="1">
    <citation type="submission" date="2018-10" db="EMBL/GenBank/DDBJ databases">
        <title>The genome of Lysobacter enzymogenes OH11.</title>
        <authorList>
            <person name="Liu F."/>
            <person name="Zhao Y."/>
            <person name="Qian G."/>
            <person name="Chen Y."/>
            <person name="Xu H."/>
        </authorList>
    </citation>
    <scope>NUCLEOTIDE SEQUENCE [LARGE SCALE GENOMIC DNA]</scope>
    <source>
        <strain evidence="9 10">OH11</strain>
    </source>
</reference>
<feature type="binding site" evidence="7">
    <location>
        <position position="83"/>
    </location>
    <ligand>
        <name>Zn(2+)</name>
        <dbReference type="ChEBI" id="CHEBI:29105"/>
    </ligand>
</feature>
<feature type="binding site" evidence="7">
    <location>
        <position position="327"/>
    </location>
    <ligand>
        <name>N-formimidoyl-L-glutamate</name>
        <dbReference type="ChEBI" id="CHEBI:58928"/>
    </ligand>
</feature>
<keyword evidence="6 7" id="KW-0408">Iron</keyword>
<evidence type="ECO:0000313" key="9">
    <source>
        <dbReference type="EMBL" id="ROU05193.1"/>
    </source>
</evidence>
<feature type="binding site" evidence="7">
    <location>
        <position position="330"/>
    </location>
    <ligand>
        <name>4-imidazolone-5-propanoate</name>
        <dbReference type="ChEBI" id="CHEBI:77893"/>
    </ligand>
</feature>
<feature type="binding site" evidence="7">
    <location>
        <position position="90"/>
    </location>
    <ligand>
        <name>4-imidazolone-5-propanoate</name>
        <dbReference type="ChEBI" id="CHEBI:77893"/>
    </ligand>
</feature>
<evidence type="ECO:0000259" key="8">
    <source>
        <dbReference type="Pfam" id="PF01979"/>
    </source>
</evidence>
<dbReference type="HAMAP" id="MF_00372">
    <property type="entry name" value="HutI"/>
    <property type="match status" value="1"/>
</dbReference>
<gene>
    <name evidence="7" type="primary">hutI</name>
    <name evidence="9" type="ORF">D9T17_20460</name>
</gene>
<evidence type="ECO:0000256" key="2">
    <source>
        <dbReference type="ARBA" id="ARBA00022723"/>
    </source>
</evidence>
<dbReference type="GO" id="GO:0050480">
    <property type="term" value="F:imidazolonepropionase activity"/>
    <property type="evidence" value="ECO:0007669"/>
    <property type="project" value="UniProtKB-UniRule"/>
</dbReference>
<comment type="similarity">
    <text evidence="7">Belongs to the metallo-dependent hydrolases superfamily. HutI family.</text>
</comment>
<keyword evidence="4 7" id="KW-0369">Histidine metabolism</keyword>
<keyword evidence="5 7" id="KW-0862">Zinc</keyword>
<feature type="binding site" evidence="7">
    <location>
        <position position="153"/>
    </location>
    <ligand>
        <name>4-imidazolone-5-propanoate</name>
        <dbReference type="ChEBI" id="CHEBI:77893"/>
    </ligand>
</feature>
<dbReference type="GO" id="GO:0005737">
    <property type="term" value="C:cytoplasm"/>
    <property type="evidence" value="ECO:0007669"/>
    <property type="project" value="UniProtKB-SubCell"/>
</dbReference>
<evidence type="ECO:0000256" key="1">
    <source>
        <dbReference type="ARBA" id="ARBA00012864"/>
    </source>
</evidence>
<sequence>MTSSSPAPDRPPYDGLILGASLATLDAAAGYGEIADAALAWRDGRIAWLGPRAQLPAAPEALADQVIQAGGWITPGLIDCHTHLVFAGDRAREFELRLQGASYEEIARAGGGIVSSVRAVREADEDELLRQSLPRARALVADGATTLEIKSGYGLDFDNERKMLRVARRLGERLGVRVRTTYLAAHALPPEYQGRADEYIDAACEWLPRLHAEGLVDAVDAFCEGIGFSPAQTTRMFEAARALGLPVKLHADQLSDLGGGALAAAFDGLSADHVEHTSLDSVRAMAAHGTVAVLLPGAFHVLRETKLPPLDAFREHGVAMAVATDCNPGTSPLLSLRQAMQLSCTHFKLTPAEALRGATVHAAKALGLGDAGALKVGASADFVLWDIRHPAELCYWLGGRLAQRVYCQGRQIA</sequence>
<keyword evidence="3 7" id="KW-0378">Hydrolase</keyword>
<dbReference type="UniPathway" id="UPA00379">
    <property type="reaction ID" value="UER00551"/>
</dbReference>
<evidence type="ECO:0000256" key="7">
    <source>
        <dbReference type="HAMAP-Rule" id="MF_00372"/>
    </source>
</evidence>
<feature type="binding site" evidence="7">
    <location>
        <position position="250"/>
    </location>
    <ligand>
        <name>Zn(2+)</name>
        <dbReference type="ChEBI" id="CHEBI:29105"/>
    </ligand>
</feature>
<comment type="pathway">
    <text evidence="7">Amino-acid degradation; L-histidine degradation into L-glutamate; N-formimidoyl-L-glutamate from L-histidine: step 3/3.</text>
</comment>
<dbReference type="AlphaFoldDB" id="A0A3N2RCM3"/>